<proteinExistence type="predicted"/>
<protein>
    <submittedName>
        <fullName evidence="1">Uncharacterized protein</fullName>
    </submittedName>
</protein>
<sequence>MILRFSLRANSRRLGNLAIEPSSSTISQITPTGSSPASIARSTEASVWPALFKTPPSLYFNGNIWPGRLKSPGFESFDARALTVVALSWADTPVVVPFFASTVTVNAVQSLSSLSLLATIRGICSLSRSSSFMLTQTMPVPCFTKKAIASGVASSAAITISPSFSLSSSSTTMTIFP</sequence>
<dbReference type="AlphaFoldDB" id="A0A7C9AS81"/>
<evidence type="ECO:0000313" key="1">
    <source>
        <dbReference type="EMBL" id="MBA4673213.1"/>
    </source>
</evidence>
<reference evidence="1" key="1">
    <citation type="journal article" date="2013" name="J. Plant Res.">
        <title>Effect of fungi and light on seed germination of three Opuntia species from semiarid lands of central Mexico.</title>
        <authorList>
            <person name="Delgado-Sanchez P."/>
            <person name="Jimenez-Bremont J.F."/>
            <person name="Guerrero-Gonzalez Mde L."/>
            <person name="Flores J."/>
        </authorList>
    </citation>
    <scope>NUCLEOTIDE SEQUENCE</scope>
    <source>
        <tissue evidence="1">Cladode</tissue>
    </source>
</reference>
<organism evidence="1">
    <name type="scientific">Opuntia streptacantha</name>
    <name type="common">Prickly pear cactus</name>
    <name type="synonym">Opuntia cardona</name>
    <dbReference type="NCBI Taxonomy" id="393608"/>
    <lineage>
        <taxon>Eukaryota</taxon>
        <taxon>Viridiplantae</taxon>
        <taxon>Streptophyta</taxon>
        <taxon>Embryophyta</taxon>
        <taxon>Tracheophyta</taxon>
        <taxon>Spermatophyta</taxon>
        <taxon>Magnoliopsida</taxon>
        <taxon>eudicotyledons</taxon>
        <taxon>Gunneridae</taxon>
        <taxon>Pentapetalae</taxon>
        <taxon>Caryophyllales</taxon>
        <taxon>Cactineae</taxon>
        <taxon>Cactaceae</taxon>
        <taxon>Opuntioideae</taxon>
        <taxon>Opuntia</taxon>
    </lineage>
</organism>
<name>A0A7C9AS81_OPUST</name>
<reference evidence="1" key="2">
    <citation type="submission" date="2020-07" db="EMBL/GenBank/DDBJ databases">
        <authorList>
            <person name="Vera ALvarez R."/>
            <person name="Arias-Moreno D.M."/>
            <person name="Jimenez-Jacinto V."/>
            <person name="Jimenez-Bremont J.F."/>
            <person name="Swaminathan K."/>
            <person name="Moose S.P."/>
            <person name="Guerrero-Gonzalez M.L."/>
            <person name="Marino-Ramirez L."/>
            <person name="Landsman D."/>
            <person name="Rodriguez-Kessler M."/>
            <person name="Delgado-Sanchez P."/>
        </authorList>
    </citation>
    <scope>NUCLEOTIDE SEQUENCE</scope>
    <source>
        <tissue evidence="1">Cladode</tissue>
    </source>
</reference>
<dbReference type="EMBL" id="GISG01258121">
    <property type="protein sequence ID" value="MBA4673213.1"/>
    <property type="molecule type" value="Transcribed_RNA"/>
</dbReference>
<accession>A0A7C9AS81</accession>